<accession>J9FSZ9</accession>
<dbReference type="EMBL" id="AMCI01004452">
    <property type="protein sequence ID" value="EJW98056.1"/>
    <property type="molecule type" value="Genomic_DNA"/>
</dbReference>
<proteinExistence type="predicted"/>
<protein>
    <submittedName>
        <fullName evidence="1">Uncharacterized protein</fullName>
    </submittedName>
</protein>
<reference evidence="1" key="1">
    <citation type="journal article" date="2012" name="PLoS ONE">
        <title>Gene sets for utilization of primary and secondary nutrition supplies in the distal gut of endangered iberian lynx.</title>
        <authorList>
            <person name="Alcaide M."/>
            <person name="Messina E."/>
            <person name="Richter M."/>
            <person name="Bargiela R."/>
            <person name="Peplies J."/>
            <person name="Huws S.A."/>
            <person name="Newbold C.J."/>
            <person name="Golyshin P.N."/>
            <person name="Simon M.A."/>
            <person name="Lopez G."/>
            <person name="Yakimov M.M."/>
            <person name="Ferrer M."/>
        </authorList>
    </citation>
    <scope>NUCLEOTIDE SEQUENCE</scope>
</reference>
<dbReference type="AlphaFoldDB" id="J9FSZ9"/>
<comment type="caution">
    <text evidence="1">The sequence shown here is derived from an EMBL/GenBank/DDBJ whole genome shotgun (WGS) entry which is preliminary data.</text>
</comment>
<evidence type="ECO:0000313" key="1">
    <source>
        <dbReference type="EMBL" id="EJW98056.1"/>
    </source>
</evidence>
<sequence length="50" mass="5652">MLTTLNCCVHIINRNELCIALHRELAQYTNSDNVAVNTILANPFIKLLLI</sequence>
<name>J9FSZ9_9ZZZZ</name>
<gene>
    <name evidence="1" type="ORF">EVA_13836</name>
</gene>
<organism evidence="1">
    <name type="scientific">gut metagenome</name>
    <dbReference type="NCBI Taxonomy" id="749906"/>
    <lineage>
        <taxon>unclassified sequences</taxon>
        <taxon>metagenomes</taxon>
        <taxon>organismal metagenomes</taxon>
    </lineage>
</organism>